<evidence type="ECO:0000313" key="1">
    <source>
        <dbReference type="EMBL" id="CAB5220834.1"/>
    </source>
</evidence>
<name>A0A6J7WXL1_9CAUD</name>
<sequence>MAIKFIKELSKNNPYDNAEVVFTVSNHLSVDDLIEEFRLFLLAISFSEETVAGGFIAAADRRPTIQERDAI</sequence>
<gene>
    <name evidence="1" type="ORF">UFOVP244_43</name>
</gene>
<organism evidence="1">
    <name type="scientific">uncultured Caudovirales phage</name>
    <dbReference type="NCBI Taxonomy" id="2100421"/>
    <lineage>
        <taxon>Viruses</taxon>
        <taxon>Duplodnaviria</taxon>
        <taxon>Heunggongvirae</taxon>
        <taxon>Uroviricota</taxon>
        <taxon>Caudoviricetes</taxon>
        <taxon>Peduoviridae</taxon>
        <taxon>Maltschvirus</taxon>
        <taxon>Maltschvirus maltsch</taxon>
    </lineage>
</organism>
<protein>
    <submittedName>
        <fullName evidence="1">Uncharacterized protein</fullName>
    </submittedName>
</protein>
<reference evidence="1" key="1">
    <citation type="submission" date="2020-05" db="EMBL/GenBank/DDBJ databases">
        <authorList>
            <person name="Chiriac C."/>
            <person name="Salcher M."/>
            <person name="Ghai R."/>
            <person name="Kavagutti S V."/>
        </authorList>
    </citation>
    <scope>NUCLEOTIDE SEQUENCE</scope>
</reference>
<proteinExistence type="predicted"/>
<dbReference type="EMBL" id="LR798292">
    <property type="protein sequence ID" value="CAB5220834.1"/>
    <property type="molecule type" value="Genomic_DNA"/>
</dbReference>
<accession>A0A6J7WXL1</accession>